<dbReference type="GO" id="GO:0005846">
    <property type="term" value="C:nuclear cap binding complex"/>
    <property type="evidence" value="ECO:0007669"/>
    <property type="project" value="InterPro"/>
</dbReference>
<evidence type="ECO:0000256" key="1">
    <source>
        <dbReference type="SAM" id="MobiDB-lite"/>
    </source>
</evidence>
<dbReference type="SUPFAM" id="SSF48371">
    <property type="entry name" value="ARM repeat"/>
    <property type="match status" value="3"/>
</dbReference>
<feature type="compositionally biased region" description="Gly residues" evidence="1">
    <location>
        <begin position="57"/>
        <end position="68"/>
    </location>
</feature>
<dbReference type="Pfam" id="PF09088">
    <property type="entry name" value="MIF4G_like"/>
    <property type="match status" value="1"/>
</dbReference>
<reference evidence="4" key="2">
    <citation type="journal article" date="2022" name="Microb. Genom.">
        <title>A chromosome-scale genome assembly of the tomato pathogen Cladosporium fulvum reveals a compartmentalized genome architecture and the presence of a dispensable chromosome.</title>
        <authorList>
            <person name="Zaccaron A.Z."/>
            <person name="Chen L.H."/>
            <person name="Samaras A."/>
            <person name="Stergiopoulos I."/>
        </authorList>
    </citation>
    <scope>NUCLEOTIDE SEQUENCE</scope>
    <source>
        <strain evidence="4">Race5_Kim</strain>
    </source>
</reference>
<proteinExistence type="predicted"/>
<dbReference type="InterPro" id="IPR015174">
    <property type="entry name" value="MIF4G-like_typ-2"/>
</dbReference>
<dbReference type="GO" id="GO:0003729">
    <property type="term" value="F:mRNA binding"/>
    <property type="evidence" value="ECO:0007669"/>
    <property type="project" value="TreeGrafter"/>
</dbReference>
<dbReference type="InterPro" id="IPR027159">
    <property type="entry name" value="CBP80"/>
</dbReference>
<organism evidence="4 5">
    <name type="scientific">Passalora fulva</name>
    <name type="common">Tomato leaf mold</name>
    <name type="synonym">Cladosporium fulvum</name>
    <dbReference type="NCBI Taxonomy" id="5499"/>
    <lineage>
        <taxon>Eukaryota</taxon>
        <taxon>Fungi</taxon>
        <taxon>Dikarya</taxon>
        <taxon>Ascomycota</taxon>
        <taxon>Pezizomycotina</taxon>
        <taxon>Dothideomycetes</taxon>
        <taxon>Dothideomycetidae</taxon>
        <taxon>Mycosphaerellales</taxon>
        <taxon>Mycosphaerellaceae</taxon>
        <taxon>Fulvia</taxon>
    </lineage>
</organism>
<dbReference type="FunFam" id="1.25.40.180:FF:000045">
    <property type="entry name" value="snRNA cap binding complex subunit (Gcr3), putative"/>
    <property type="match status" value="1"/>
</dbReference>
<dbReference type="GO" id="GO:0006406">
    <property type="term" value="P:mRNA export from nucleus"/>
    <property type="evidence" value="ECO:0007669"/>
    <property type="project" value="InterPro"/>
</dbReference>
<feature type="region of interest" description="Disordered" evidence="1">
    <location>
        <begin position="41"/>
        <end position="100"/>
    </location>
</feature>
<dbReference type="Gene3D" id="1.25.40.180">
    <property type="match status" value="3"/>
</dbReference>
<dbReference type="OrthoDB" id="10252707at2759"/>
<dbReference type="GeneID" id="71987049"/>
<sequence>MEVAHGARTSEWHAKKRATCSSPLDKVKLCTIRSITTRHIPTTATMGDTDHRRDYRPGGGRGRGGYHGGNRKRGREDDDYDQNYRNQRQRQEPPPGTRIRRGLCEIAEDHGRLPHEVAGNLAKLAADNYDDEYVKETFGTVALGVVAEQPFKIPFIAAVVQYANIEKSEVTQDVIKRTTDKLQQALEAGQWRQVKLLLRFLSCLTELFQEDGVLPILDELFSRAADLQTESQEDAVGIELVKIILLTIPYLVAASRDESMSQKVAELLEKTDIIASTTHTLETLVDPYPTTSENEEKAMTCASVISLLQSQLSEEANNGWKLSCIPRVFDPSFKPGVKKELKEEDENEEMNGNGEVSDPVKHAFPTVTVPSSIQSGSRILLPELYFSIFADQDIESVPPTSNIASSLLRDTITDTINLLDFNRNIVAKYLTEIDCFWTKDTFVKRSTTFDKLRDIQDGRPTWKPEDIVIDAIFSQIFQLPTPEHRLIYYHSLITESCKISPGAVAPTLGRAIRFLFRNIDQMDMELSYRFMDWFAHHLSNFEFRWKWTEWEGDVNLPDLHPKKAFINGALDKEIRLSFAKRIRETLPSVYHHLIPASKEKDMPDFKYSNDATPFAKEGREVLAALKKKAPEEEVQRILDSVHEQAKGMNFADPLVPSTDIYMTSILSIGSKSLSHVLSTIDRCKDRLLNIGQQSEAARRQIIASVVDFWADHPGTAVNIVDKLLNYMIITPMAVIQYALHDRMDRGRALASSQIYEMVSITMFKVTNRVRQVLRERNNMSLRFDQRKQIDEALPREREGMRELFAAIEDAVSAVANGAQDEMIERYDGDSAERDLIVLWGSRWTRVWRRKAAVEEAIVGDEAVGPLEEPPAVEEVQDANVAMDEFDQVS</sequence>
<dbReference type="GO" id="GO:0005634">
    <property type="term" value="C:nucleus"/>
    <property type="evidence" value="ECO:0007669"/>
    <property type="project" value="TreeGrafter"/>
</dbReference>
<evidence type="ECO:0000313" key="5">
    <source>
        <dbReference type="Proteomes" id="UP000756132"/>
    </source>
</evidence>
<dbReference type="Proteomes" id="UP000756132">
    <property type="component" value="Chromosome 6"/>
</dbReference>
<dbReference type="PANTHER" id="PTHR12412">
    <property type="entry name" value="CAP BINDING PROTEIN"/>
    <property type="match status" value="1"/>
</dbReference>
<dbReference type="AlphaFoldDB" id="A0A9Q8PBN0"/>
<feature type="domain" description="MIF4G-like type 2" evidence="3">
    <location>
        <begin position="605"/>
        <end position="855"/>
    </location>
</feature>
<dbReference type="RefSeq" id="XP_047763872.1">
    <property type="nucleotide sequence ID" value="XM_047906319.1"/>
</dbReference>
<dbReference type="InterPro" id="IPR015172">
    <property type="entry name" value="MIF4G-like_typ-1"/>
</dbReference>
<accession>A0A9Q8PBN0</accession>
<dbReference type="PANTHER" id="PTHR12412:SF2">
    <property type="entry name" value="NUCLEAR CAP-BINDING PROTEIN SUBUNIT 1"/>
    <property type="match status" value="1"/>
</dbReference>
<dbReference type="Pfam" id="PF09090">
    <property type="entry name" value="MIF4G_like_2"/>
    <property type="match status" value="1"/>
</dbReference>
<dbReference type="KEGG" id="ffu:CLAFUR5_07171"/>
<evidence type="ECO:0000313" key="4">
    <source>
        <dbReference type="EMBL" id="UJO19506.1"/>
    </source>
</evidence>
<dbReference type="GO" id="GO:0000184">
    <property type="term" value="P:nuclear-transcribed mRNA catabolic process, nonsense-mediated decay"/>
    <property type="evidence" value="ECO:0007669"/>
    <property type="project" value="TreeGrafter"/>
</dbReference>
<dbReference type="EMBL" id="CP090168">
    <property type="protein sequence ID" value="UJO19506.1"/>
    <property type="molecule type" value="Genomic_DNA"/>
</dbReference>
<feature type="domain" description="MIF4G-like type 1" evidence="2">
    <location>
        <begin position="398"/>
        <end position="587"/>
    </location>
</feature>
<gene>
    <name evidence="4" type="ORF">CLAFUR5_07171</name>
</gene>
<evidence type="ECO:0000259" key="3">
    <source>
        <dbReference type="Pfam" id="PF09090"/>
    </source>
</evidence>
<protein>
    <submittedName>
        <fullName evidence="4">Nuclear cap-binding protein subunit 1</fullName>
    </submittedName>
</protein>
<reference evidence="4" key="1">
    <citation type="submission" date="2021-12" db="EMBL/GenBank/DDBJ databases">
        <authorList>
            <person name="Zaccaron A."/>
            <person name="Stergiopoulos I."/>
        </authorList>
    </citation>
    <scope>NUCLEOTIDE SEQUENCE</scope>
    <source>
        <strain evidence="4">Race5_Kim</strain>
    </source>
</reference>
<keyword evidence="5" id="KW-1185">Reference proteome</keyword>
<name>A0A9Q8PBN0_PASFU</name>
<dbReference type="InterPro" id="IPR016024">
    <property type="entry name" value="ARM-type_fold"/>
</dbReference>
<evidence type="ECO:0000259" key="2">
    <source>
        <dbReference type="Pfam" id="PF09088"/>
    </source>
</evidence>
<dbReference type="GO" id="GO:0000339">
    <property type="term" value="F:RNA cap binding"/>
    <property type="evidence" value="ECO:0007669"/>
    <property type="project" value="InterPro"/>
</dbReference>
<dbReference type="FunFam" id="1.25.40.180:FF:000035">
    <property type="entry name" value="snRNA cap binding complex subunit (Gcr3)"/>
    <property type="match status" value="1"/>
</dbReference>